<accession>A0A7D5NBG5</accession>
<keyword evidence="4" id="KW-1185">Reference proteome</keyword>
<gene>
    <name evidence="2" type="ORF">AW06_002192</name>
    <name evidence="3" type="ORF">HWD57_13520</name>
</gene>
<dbReference type="KEGG" id="acog:HWD57_13520"/>
<evidence type="ECO:0000313" key="2">
    <source>
        <dbReference type="EMBL" id="KFB76716.1"/>
    </source>
</evidence>
<keyword evidence="1" id="KW-0732">Signal</keyword>
<sequence>MPRSLRCHRHLVLIGLFLALLGAGGSANARTTDSLARAYAGLPDSRQATSNDVPEAGAAYGKTVDQSWIAYRNSTGQPAANWAAKHIAAPAGGTVFYPFAGPDLVTVAQLFPAAERYVLVAMQPAQPPVDPLQLSEAARQNFYRKFSGEWRKFGRLGFFRTNDLDADVRDKQVRIGLTPILMAFAARLGYTVVEVSPIALSPETGEFEPLVNARTDAWNAVRLTLSRAGKTVRVDYVRMDLSNSYLESHELSRVWMTRMARHPVLLKAASHLPQNASFSIIRDALVTNTPLLVQDETGVDYRELGKIGDVALYGHFERPHPLFNPKSQQSLAAAYRVGKTSGELPFAFSYQKGSNQRCLQVVRRRVVGATAQVY</sequence>
<dbReference type="Proteomes" id="UP000509684">
    <property type="component" value="Chromosome"/>
</dbReference>
<evidence type="ECO:0000313" key="3">
    <source>
        <dbReference type="EMBL" id="QLH50694.1"/>
    </source>
</evidence>
<name>A0A080M6W9_9PROT</name>
<evidence type="ECO:0000256" key="1">
    <source>
        <dbReference type="SAM" id="SignalP"/>
    </source>
</evidence>
<feature type="chain" id="PRO_5001750755" evidence="1">
    <location>
        <begin position="30"/>
        <end position="374"/>
    </location>
</feature>
<dbReference type="EMBL" id="JDST02000047">
    <property type="protein sequence ID" value="KFB76716.1"/>
    <property type="molecule type" value="Genomic_DNA"/>
</dbReference>
<evidence type="ECO:0000313" key="5">
    <source>
        <dbReference type="Proteomes" id="UP000509684"/>
    </source>
</evidence>
<proteinExistence type="predicted"/>
<feature type="signal peptide" evidence="1">
    <location>
        <begin position="1"/>
        <end position="29"/>
    </location>
</feature>
<dbReference type="Proteomes" id="UP000021315">
    <property type="component" value="Unassembled WGS sequence"/>
</dbReference>
<dbReference type="AlphaFoldDB" id="A0A080M6W9"/>
<protein>
    <submittedName>
        <fullName evidence="2">Uncharacterized protein</fullName>
    </submittedName>
</protein>
<evidence type="ECO:0000313" key="4">
    <source>
        <dbReference type="Proteomes" id="UP000021315"/>
    </source>
</evidence>
<reference evidence="2 4" key="1">
    <citation type="submission" date="2014-02" db="EMBL/GenBank/DDBJ databases">
        <title>Expanding our view of genomic diversity in Candidatus Accumulibacter clades.</title>
        <authorList>
            <person name="Skennerton C.T."/>
            <person name="Barr J.J."/>
            <person name="Slater F.R."/>
            <person name="Bond P.L."/>
            <person name="Tyson G.W."/>
        </authorList>
    </citation>
    <scope>NUCLEOTIDE SEQUENCE [LARGE SCALE GENOMIC DNA]</scope>
    <source>
        <strain evidence="4">SK-02</strain>
    </source>
</reference>
<organism evidence="2 4">
    <name type="scientific">Candidatus Accumulibacter cognatus</name>
    <dbReference type="NCBI Taxonomy" id="2954383"/>
    <lineage>
        <taxon>Bacteria</taxon>
        <taxon>Pseudomonadati</taxon>
        <taxon>Pseudomonadota</taxon>
        <taxon>Betaproteobacteria</taxon>
        <taxon>Candidatus Accumulibacter</taxon>
    </lineage>
</organism>
<dbReference type="EMBL" id="CP058708">
    <property type="protein sequence ID" value="QLH50694.1"/>
    <property type="molecule type" value="Genomic_DNA"/>
</dbReference>
<reference evidence="3 5" key="2">
    <citation type="journal article" date="2019" name="Microbiome">
        <title>Annotated bacterial chromosomes from frame-shift-corrected long-read metagenomic data.</title>
        <authorList>
            <person name="Arumugam K."/>
            <person name="Bagci C."/>
            <person name="Bessarab I."/>
            <person name="Beier S."/>
            <person name="Buchfink B."/>
            <person name="Gorska A."/>
            <person name="Qiu G."/>
            <person name="Huson D.H."/>
            <person name="Williams R.B.H."/>
        </authorList>
    </citation>
    <scope>NUCLEOTIDE SEQUENCE [LARGE SCALE GENOMIC DNA]</scope>
    <source>
        <strain evidence="3">SSA1</strain>
    </source>
</reference>
<accession>A0A080M6W9</accession>
<dbReference type="STRING" id="1453999.AW06_002192"/>
<dbReference type="RefSeq" id="WP_034949078.1">
    <property type="nucleotide sequence ID" value="NZ_JDST02000047.1"/>
</dbReference>
<reference evidence="3" key="3">
    <citation type="submission" date="2020-06" db="EMBL/GenBank/DDBJ databases">
        <authorList>
            <person name="Arumugam K."/>
            <person name="Besarab I."/>
            <person name="Haryono M."/>
            <person name="Bagci C."/>
            <person name="Beier S."/>
            <person name="Buchfink B."/>
            <person name="Gorska A."/>
            <person name="Qiu G."/>
            <person name="Huson D.H."/>
            <person name="Williams R.B."/>
        </authorList>
    </citation>
    <scope>NUCLEOTIDE SEQUENCE</scope>
    <source>
        <strain evidence="3">SSA1</strain>
    </source>
</reference>